<evidence type="ECO:0000256" key="1">
    <source>
        <dbReference type="SAM" id="SignalP"/>
    </source>
</evidence>
<dbReference type="AlphaFoldDB" id="A0A9P1N064"/>
<gene>
    <name evidence="2" type="ORF">CAMP_LOCUS5747</name>
</gene>
<reference evidence="2" key="1">
    <citation type="submission" date="2022-11" db="EMBL/GenBank/DDBJ databases">
        <authorList>
            <person name="Kikuchi T."/>
        </authorList>
    </citation>
    <scope>NUCLEOTIDE SEQUENCE</scope>
    <source>
        <strain evidence="2">PS1010</strain>
    </source>
</reference>
<dbReference type="Proteomes" id="UP001152747">
    <property type="component" value="Unassembled WGS sequence"/>
</dbReference>
<keyword evidence="1" id="KW-0732">Signal</keyword>
<evidence type="ECO:0000313" key="2">
    <source>
        <dbReference type="EMBL" id="CAI5443110.1"/>
    </source>
</evidence>
<sequence length="153" mass="17725">MKFQIFLIFLVLLAVQIALISSETEGQKAGKGFLIGNLKFLALKNPDFVDWNFHGVTASGKSFDGVDLKNWVYSQAPEKVRQHYMDYLRIRDEDADWSPVWKNVRCEIIYENRVEVLFSENGTVFLELHGSPIYDATVKVEGGYKLRHMYFRP</sequence>
<proteinExistence type="predicted"/>
<comment type="caution">
    <text evidence="2">The sequence shown here is derived from an EMBL/GenBank/DDBJ whole genome shotgun (WGS) entry which is preliminary data.</text>
</comment>
<name>A0A9P1N064_9PELO</name>
<dbReference type="EMBL" id="CANHGI010000002">
    <property type="protein sequence ID" value="CAI5443110.1"/>
    <property type="molecule type" value="Genomic_DNA"/>
</dbReference>
<evidence type="ECO:0000313" key="3">
    <source>
        <dbReference type="Proteomes" id="UP001152747"/>
    </source>
</evidence>
<keyword evidence="3" id="KW-1185">Reference proteome</keyword>
<feature type="chain" id="PRO_5040241204" evidence="1">
    <location>
        <begin position="23"/>
        <end position="153"/>
    </location>
</feature>
<accession>A0A9P1N064</accession>
<feature type="signal peptide" evidence="1">
    <location>
        <begin position="1"/>
        <end position="22"/>
    </location>
</feature>
<protein>
    <submittedName>
        <fullName evidence="2">Uncharacterized protein</fullName>
    </submittedName>
</protein>
<organism evidence="2 3">
    <name type="scientific">Caenorhabditis angaria</name>
    <dbReference type="NCBI Taxonomy" id="860376"/>
    <lineage>
        <taxon>Eukaryota</taxon>
        <taxon>Metazoa</taxon>
        <taxon>Ecdysozoa</taxon>
        <taxon>Nematoda</taxon>
        <taxon>Chromadorea</taxon>
        <taxon>Rhabditida</taxon>
        <taxon>Rhabditina</taxon>
        <taxon>Rhabditomorpha</taxon>
        <taxon>Rhabditoidea</taxon>
        <taxon>Rhabditidae</taxon>
        <taxon>Peloderinae</taxon>
        <taxon>Caenorhabditis</taxon>
    </lineage>
</organism>